<dbReference type="AlphaFoldDB" id="A0A6A5U8X4"/>
<feature type="compositionally biased region" description="Polar residues" evidence="1">
    <location>
        <begin position="287"/>
        <end position="305"/>
    </location>
</feature>
<dbReference type="PROSITE" id="PS51021">
    <property type="entry name" value="BAR"/>
    <property type="match status" value="1"/>
</dbReference>
<feature type="compositionally biased region" description="Polar residues" evidence="1">
    <location>
        <begin position="326"/>
        <end position="342"/>
    </location>
</feature>
<dbReference type="InterPro" id="IPR004148">
    <property type="entry name" value="BAR_dom"/>
</dbReference>
<dbReference type="SUPFAM" id="SSF103657">
    <property type="entry name" value="BAR/IMD domain-like"/>
    <property type="match status" value="1"/>
</dbReference>
<feature type="compositionally biased region" description="Polar residues" evidence="1">
    <location>
        <begin position="415"/>
        <end position="424"/>
    </location>
</feature>
<dbReference type="GO" id="GO:0005737">
    <property type="term" value="C:cytoplasm"/>
    <property type="evidence" value="ECO:0007669"/>
    <property type="project" value="InterPro"/>
</dbReference>
<evidence type="ECO:0000256" key="1">
    <source>
        <dbReference type="SAM" id="MobiDB-lite"/>
    </source>
</evidence>
<evidence type="ECO:0000313" key="4">
    <source>
        <dbReference type="Proteomes" id="UP000800035"/>
    </source>
</evidence>
<feature type="domain" description="BAR" evidence="2">
    <location>
        <begin position="15"/>
        <end position="237"/>
    </location>
</feature>
<reference evidence="3" key="1">
    <citation type="journal article" date="2020" name="Stud. Mycol.">
        <title>101 Dothideomycetes genomes: a test case for predicting lifestyles and emergence of pathogens.</title>
        <authorList>
            <person name="Haridas S."/>
            <person name="Albert R."/>
            <person name="Binder M."/>
            <person name="Bloem J."/>
            <person name="Labutti K."/>
            <person name="Salamov A."/>
            <person name="Andreopoulos B."/>
            <person name="Baker S."/>
            <person name="Barry K."/>
            <person name="Bills G."/>
            <person name="Bluhm B."/>
            <person name="Cannon C."/>
            <person name="Castanera R."/>
            <person name="Culley D."/>
            <person name="Daum C."/>
            <person name="Ezra D."/>
            <person name="Gonzalez J."/>
            <person name="Henrissat B."/>
            <person name="Kuo A."/>
            <person name="Liang C."/>
            <person name="Lipzen A."/>
            <person name="Lutzoni F."/>
            <person name="Magnuson J."/>
            <person name="Mondo S."/>
            <person name="Nolan M."/>
            <person name="Ohm R."/>
            <person name="Pangilinan J."/>
            <person name="Park H.-J."/>
            <person name="Ramirez L."/>
            <person name="Alfaro M."/>
            <person name="Sun H."/>
            <person name="Tritt A."/>
            <person name="Yoshinaga Y."/>
            <person name="Zwiers L.-H."/>
            <person name="Turgeon B."/>
            <person name="Goodwin S."/>
            <person name="Spatafora J."/>
            <person name="Crous P."/>
            <person name="Grigoriev I."/>
        </authorList>
    </citation>
    <scope>NUCLEOTIDE SEQUENCE</scope>
    <source>
        <strain evidence="3">CBS 675.92</strain>
    </source>
</reference>
<dbReference type="SMART" id="SM00721">
    <property type="entry name" value="BAR"/>
    <property type="match status" value="1"/>
</dbReference>
<keyword evidence="4" id="KW-1185">Reference proteome</keyword>
<sequence>MNVNKKLGRFKQWAGEKMGNESKTGLSDDFKALELEMNLRHEGMDKMQKSMTVYVKSLSKRAEGDDREKTLPGGHLGSSMVSHSEDFEPDSEFGNCLSSLGRANERLARVQETYVQSATSTWLEGLDRANAQMKEYQGARKKLDQRRLAYDTSLAKMQKAKKEDFRVEEELRAQKAKYEESSEDVYRRMQDIKEAEVDMIQDLTSFLEAELSYYDRCREILLNVKRDWPAQDSSISRSRSRSNAGHTAHGYAERFNPQEEEPAPEPPRMTIPKLSSRNLSPHHGANSPAQRPSYSRQSTFDSSTRVVREDSPARRLSRVPTEPTAVLSSRNNLRPVRTTNTFADDYEDDYAGTNGYRRDRSPPSPAASSQGSVLSRAASWTAADMPTHGKKAPPPPPPSRAKKPPPPPPPMKRSGLSSSEVSHY</sequence>
<evidence type="ECO:0000313" key="3">
    <source>
        <dbReference type="EMBL" id="KAF1957567.1"/>
    </source>
</evidence>
<feature type="compositionally biased region" description="Pro residues" evidence="1">
    <location>
        <begin position="392"/>
        <end position="411"/>
    </location>
</feature>
<feature type="region of interest" description="Disordered" evidence="1">
    <location>
        <begin position="231"/>
        <end position="424"/>
    </location>
</feature>
<dbReference type="Gene3D" id="1.20.1270.60">
    <property type="entry name" value="Arfaptin homology (AH) domain/BAR domain"/>
    <property type="match status" value="1"/>
</dbReference>
<organism evidence="3 4">
    <name type="scientific">Byssothecium circinans</name>
    <dbReference type="NCBI Taxonomy" id="147558"/>
    <lineage>
        <taxon>Eukaryota</taxon>
        <taxon>Fungi</taxon>
        <taxon>Dikarya</taxon>
        <taxon>Ascomycota</taxon>
        <taxon>Pezizomycotina</taxon>
        <taxon>Dothideomycetes</taxon>
        <taxon>Pleosporomycetidae</taxon>
        <taxon>Pleosporales</taxon>
        <taxon>Massarineae</taxon>
        <taxon>Massarinaceae</taxon>
        <taxon>Byssothecium</taxon>
    </lineage>
</organism>
<dbReference type="EMBL" id="ML976989">
    <property type="protein sequence ID" value="KAF1957567.1"/>
    <property type="molecule type" value="Genomic_DNA"/>
</dbReference>
<dbReference type="OrthoDB" id="14167at2759"/>
<proteinExistence type="predicted"/>
<dbReference type="InterPro" id="IPR027267">
    <property type="entry name" value="AH/BAR_dom_sf"/>
</dbReference>
<name>A0A6A5U8X4_9PLEO</name>
<dbReference type="Proteomes" id="UP000800035">
    <property type="component" value="Unassembled WGS sequence"/>
</dbReference>
<evidence type="ECO:0000259" key="2">
    <source>
        <dbReference type="PROSITE" id="PS51021"/>
    </source>
</evidence>
<dbReference type="Pfam" id="PF03114">
    <property type="entry name" value="BAR"/>
    <property type="match status" value="1"/>
</dbReference>
<gene>
    <name evidence="3" type="ORF">CC80DRAFT_410565</name>
</gene>
<protein>
    <submittedName>
        <fullName evidence="3">BAR-domain-containing protein</fullName>
    </submittedName>
</protein>
<accession>A0A6A5U8X4</accession>